<feature type="region of interest" description="Disordered" evidence="1">
    <location>
        <begin position="1"/>
        <end position="20"/>
    </location>
</feature>
<name>A0A834X1U8_9FABA</name>
<keyword evidence="3" id="KW-1185">Reference proteome</keyword>
<organism evidence="2 3">
    <name type="scientific">Senna tora</name>
    <dbReference type="NCBI Taxonomy" id="362788"/>
    <lineage>
        <taxon>Eukaryota</taxon>
        <taxon>Viridiplantae</taxon>
        <taxon>Streptophyta</taxon>
        <taxon>Embryophyta</taxon>
        <taxon>Tracheophyta</taxon>
        <taxon>Spermatophyta</taxon>
        <taxon>Magnoliopsida</taxon>
        <taxon>eudicotyledons</taxon>
        <taxon>Gunneridae</taxon>
        <taxon>Pentapetalae</taxon>
        <taxon>rosids</taxon>
        <taxon>fabids</taxon>
        <taxon>Fabales</taxon>
        <taxon>Fabaceae</taxon>
        <taxon>Caesalpinioideae</taxon>
        <taxon>Cassia clade</taxon>
        <taxon>Senna</taxon>
    </lineage>
</organism>
<accession>A0A834X1U8</accession>
<protein>
    <submittedName>
        <fullName evidence="2">Uncharacterized protein</fullName>
    </submittedName>
</protein>
<feature type="compositionally biased region" description="Basic and acidic residues" evidence="1">
    <location>
        <begin position="10"/>
        <end position="20"/>
    </location>
</feature>
<dbReference type="Proteomes" id="UP000634136">
    <property type="component" value="Unassembled WGS sequence"/>
</dbReference>
<dbReference type="AlphaFoldDB" id="A0A834X1U8"/>
<reference evidence="2" key="1">
    <citation type="submission" date="2020-09" db="EMBL/GenBank/DDBJ databases">
        <title>Genome-Enabled Discovery of Anthraquinone Biosynthesis in Senna tora.</title>
        <authorList>
            <person name="Kang S.-H."/>
            <person name="Pandey R.P."/>
            <person name="Lee C.-M."/>
            <person name="Sim J.-S."/>
            <person name="Jeong J.-T."/>
            <person name="Choi B.-S."/>
            <person name="Jung M."/>
            <person name="Ginzburg D."/>
            <person name="Zhao K."/>
            <person name="Won S.Y."/>
            <person name="Oh T.-J."/>
            <person name="Yu Y."/>
            <person name="Kim N.-H."/>
            <person name="Lee O.R."/>
            <person name="Lee T.-H."/>
            <person name="Bashyal P."/>
            <person name="Kim T.-S."/>
            <person name="Lee W.-H."/>
            <person name="Kawkins C."/>
            <person name="Kim C.-K."/>
            <person name="Kim J.S."/>
            <person name="Ahn B.O."/>
            <person name="Rhee S.Y."/>
            <person name="Sohng J.K."/>
        </authorList>
    </citation>
    <scope>NUCLEOTIDE SEQUENCE</scope>
    <source>
        <tissue evidence="2">Leaf</tissue>
    </source>
</reference>
<evidence type="ECO:0000256" key="1">
    <source>
        <dbReference type="SAM" id="MobiDB-lite"/>
    </source>
</evidence>
<evidence type="ECO:0000313" key="2">
    <source>
        <dbReference type="EMBL" id="KAF7836007.1"/>
    </source>
</evidence>
<gene>
    <name evidence="2" type="ORF">G2W53_010866</name>
</gene>
<proteinExistence type="predicted"/>
<comment type="caution">
    <text evidence="2">The sequence shown here is derived from an EMBL/GenBank/DDBJ whole genome shotgun (WGS) entry which is preliminary data.</text>
</comment>
<sequence length="20" mass="2161">MANLSLDEPAMEHFVDNGNG</sequence>
<evidence type="ECO:0000313" key="3">
    <source>
        <dbReference type="Proteomes" id="UP000634136"/>
    </source>
</evidence>
<dbReference type="EMBL" id="JAAIUW010000004">
    <property type="protein sequence ID" value="KAF7836007.1"/>
    <property type="molecule type" value="Genomic_DNA"/>
</dbReference>